<reference evidence="1 2" key="1">
    <citation type="submission" date="2024-01" db="EMBL/GenBank/DDBJ databases">
        <title>The genomes of 5 underutilized Papilionoideae crops provide insights into root nodulation and disease resistance.</title>
        <authorList>
            <person name="Yuan L."/>
        </authorList>
    </citation>
    <scope>NUCLEOTIDE SEQUENCE [LARGE SCALE GENOMIC DNA]</scope>
    <source>
        <strain evidence="1">LY-2023</strain>
        <tissue evidence="1">Leaf</tissue>
    </source>
</reference>
<proteinExistence type="predicted"/>
<sequence length="69" mass="7639">MLSMLNSGSSSAVAVPQDRGYELLMVWSDCINAVRLVNNGVAYLHQYSSLARSIQELLGQNENRRPGRT</sequence>
<keyword evidence="2" id="KW-1185">Reference proteome</keyword>
<protein>
    <submittedName>
        <fullName evidence="1">Uncharacterized protein</fullName>
    </submittedName>
</protein>
<organism evidence="1 2">
    <name type="scientific">Clitoria ternatea</name>
    <name type="common">Butterfly pea</name>
    <dbReference type="NCBI Taxonomy" id="43366"/>
    <lineage>
        <taxon>Eukaryota</taxon>
        <taxon>Viridiplantae</taxon>
        <taxon>Streptophyta</taxon>
        <taxon>Embryophyta</taxon>
        <taxon>Tracheophyta</taxon>
        <taxon>Spermatophyta</taxon>
        <taxon>Magnoliopsida</taxon>
        <taxon>eudicotyledons</taxon>
        <taxon>Gunneridae</taxon>
        <taxon>Pentapetalae</taxon>
        <taxon>rosids</taxon>
        <taxon>fabids</taxon>
        <taxon>Fabales</taxon>
        <taxon>Fabaceae</taxon>
        <taxon>Papilionoideae</taxon>
        <taxon>50 kb inversion clade</taxon>
        <taxon>NPAAA clade</taxon>
        <taxon>indigoferoid/millettioid clade</taxon>
        <taxon>Phaseoleae</taxon>
        <taxon>Clitoria</taxon>
    </lineage>
</organism>
<gene>
    <name evidence="1" type="ORF">RJT34_02159</name>
</gene>
<accession>A0AAN9KK42</accession>
<dbReference type="AlphaFoldDB" id="A0AAN9KK42"/>
<dbReference type="EMBL" id="JAYKXN010000001">
    <property type="protein sequence ID" value="KAK7317708.1"/>
    <property type="molecule type" value="Genomic_DNA"/>
</dbReference>
<evidence type="ECO:0000313" key="2">
    <source>
        <dbReference type="Proteomes" id="UP001359559"/>
    </source>
</evidence>
<name>A0AAN9KK42_CLITE</name>
<evidence type="ECO:0000313" key="1">
    <source>
        <dbReference type="EMBL" id="KAK7317708.1"/>
    </source>
</evidence>
<comment type="caution">
    <text evidence="1">The sequence shown here is derived from an EMBL/GenBank/DDBJ whole genome shotgun (WGS) entry which is preliminary data.</text>
</comment>
<dbReference type="Proteomes" id="UP001359559">
    <property type="component" value="Unassembled WGS sequence"/>
</dbReference>